<dbReference type="InterPro" id="IPR002816">
    <property type="entry name" value="TraB/PrgY/GumN_fam"/>
</dbReference>
<accession>A0A7X3G5J4</accession>
<feature type="chain" id="PRO_5031228825" evidence="1">
    <location>
        <begin position="22"/>
        <end position="334"/>
    </location>
</feature>
<dbReference type="Proteomes" id="UP000443353">
    <property type="component" value="Unassembled WGS sequence"/>
</dbReference>
<feature type="signal peptide" evidence="1">
    <location>
        <begin position="1"/>
        <end position="21"/>
    </location>
</feature>
<evidence type="ECO:0000313" key="3">
    <source>
        <dbReference type="Proteomes" id="UP000443353"/>
    </source>
</evidence>
<keyword evidence="1" id="KW-0732">Signal</keyword>
<dbReference type="RefSeq" id="WP_160410647.1">
    <property type="nucleotide sequence ID" value="NZ_WSES01000011.1"/>
</dbReference>
<reference evidence="2 3" key="1">
    <citation type="submission" date="2019-12" db="EMBL/GenBank/DDBJ databases">
        <authorList>
            <person name="Li C."/>
            <person name="Zhao J."/>
        </authorList>
    </citation>
    <scope>NUCLEOTIDE SEQUENCE [LARGE SCALE GENOMIC DNA]</scope>
    <source>
        <strain evidence="2 3">NEAU-DD11</strain>
    </source>
</reference>
<protein>
    <submittedName>
        <fullName evidence="2">TraB/GumN family protein</fullName>
    </submittedName>
</protein>
<dbReference type="EMBL" id="WSES01000011">
    <property type="protein sequence ID" value="MVW64086.1"/>
    <property type="molecule type" value="Genomic_DNA"/>
</dbReference>
<evidence type="ECO:0000313" key="2">
    <source>
        <dbReference type="EMBL" id="MVW64086.1"/>
    </source>
</evidence>
<comment type="caution">
    <text evidence="2">The sequence shown here is derived from an EMBL/GenBank/DDBJ whole genome shotgun (WGS) entry which is preliminary data.</text>
</comment>
<dbReference type="CDD" id="cd14788">
    <property type="entry name" value="GumN"/>
    <property type="match status" value="1"/>
</dbReference>
<dbReference type="AlphaFoldDB" id="A0A7X3G5J4"/>
<sequence>MTKTINGYVFSLALLVPPAFAQSVGQTAQPADGVPATVVIEGRRPGPGVWKVSKGTHVMWVFGTYSPLPRKMEWDASRVERLVAKSQEVLMPPVAKAHIGFFSGLTALPSLIGIKRNPDDAVLHDVVPADVYAHWTVLKAKYVGEDDGIEHYRPVFAGEELLLAGLKKSGLSYGSEVLGKIEDVAKKNKVKMTDSGYDVMVDDPRKLVRDFKNSQVDDLVCFTKTLDTLDTDLETMRVRANAWANGDIGEIRGLNFAERRDACLDAVMNSSIAKDAAALRQVRQRLRTSWLKAAENALASNAITFAVLEIQDILGPTSYLAGLQARGYVVESPR</sequence>
<evidence type="ECO:0000256" key="1">
    <source>
        <dbReference type="SAM" id="SignalP"/>
    </source>
</evidence>
<organism evidence="2 3">
    <name type="scientific">Massilia cellulosiltytica</name>
    <dbReference type="NCBI Taxonomy" id="2683234"/>
    <lineage>
        <taxon>Bacteria</taxon>
        <taxon>Pseudomonadati</taxon>
        <taxon>Pseudomonadota</taxon>
        <taxon>Betaproteobacteria</taxon>
        <taxon>Burkholderiales</taxon>
        <taxon>Oxalobacteraceae</taxon>
        <taxon>Telluria group</taxon>
        <taxon>Massilia</taxon>
    </lineage>
</organism>
<gene>
    <name evidence="2" type="ORF">GPY61_29570</name>
</gene>
<proteinExistence type="predicted"/>
<keyword evidence="3" id="KW-1185">Reference proteome</keyword>
<name>A0A7X3G5J4_9BURK</name>
<dbReference type="Pfam" id="PF01963">
    <property type="entry name" value="TraB_PrgY_gumN"/>
    <property type="match status" value="1"/>
</dbReference>